<name>F0YIB9_AURAN</name>
<dbReference type="PANTHER" id="PTHR48125:SF10">
    <property type="entry name" value="OS12G0136300 PROTEIN"/>
    <property type="match status" value="1"/>
</dbReference>
<proteinExistence type="predicted"/>
<feature type="transmembrane region" description="Helical" evidence="2">
    <location>
        <begin position="465"/>
        <end position="489"/>
    </location>
</feature>
<dbReference type="GeneID" id="20228665"/>
<gene>
    <name evidence="3" type="ORF">AURANDRAFT_72337</name>
</gene>
<dbReference type="KEGG" id="aaf:AURANDRAFT_72337"/>
<keyword evidence="2" id="KW-1133">Transmembrane helix</keyword>
<evidence type="ECO:0000313" key="4">
    <source>
        <dbReference type="Proteomes" id="UP000002729"/>
    </source>
</evidence>
<evidence type="ECO:0000256" key="1">
    <source>
        <dbReference type="SAM" id="MobiDB-lite"/>
    </source>
</evidence>
<keyword evidence="4" id="KW-1185">Reference proteome</keyword>
<feature type="compositionally biased region" description="Low complexity" evidence="1">
    <location>
        <begin position="1277"/>
        <end position="1287"/>
    </location>
</feature>
<dbReference type="Proteomes" id="UP000002729">
    <property type="component" value="Unassembled WGS sequence"/>
</dbReference>
<protein>
    <submittedName>
        <fullName evidence="3">Uncharacterized protein</fullName>
    </submittedName>
</protein>
<feature type="compositionally biased region" description="Basic and acidic residues" evidence="1">
    <location>
        <begin position="902"/>
        <end position="919"/>
    </location>
</feature>
<feature type="compositionally biased region" description="Basic and acidic residues" evidence="1">
    <location>
        <begin position="651"/>
        <end position="663"/>
    </location>
</feature>
<feature type="region of interest" description="Disordered" evidence="1">
    <location>
        <begin position="531"/>
        <end position="667"/>
    </location>
</feature>
<dbReference type="RefSeq" id="XP_009040164.1">
    <property type="nucleotide sequence ID" value="XM_009041916.1"/>
</dbReference>
<feature type="region of interest" description="Disordered" evidence="1">
    <location>
        <begin position="1274"/>
        <end position="1319"/>
    </location>
</feature>
<feature type="compositionally biased region" description="Low complexity" evidence="1">
    <location>
        <begin position="923"/>
        <end position="942"/>
    </location>
</feature>
<feature type="region of interest" description="Disordered" evidence="1">
    <location>
        <begin position="111"/>
        <end position="150"/>
    </location>
</feature>
<feature type="compositionally biased region" description="Low complexity" evidence="1">
    <location>
        <begin position="887"/>
        <end position="900"/>
    </location>
</feature>
<dbReference type="PANTHER" id="PTHR48125">
    <property type="entry name" value="LP07818P1"/>
    <property type="match status" value="1"/>
</dbReference>
<feature type="region of interest" description="Disordered" evidence="1">
    <location>
        <begin position="37"/>
        <end position="71"/>
    </location>
</feature>
<feature type="transmembrane region" description="Helical" evidence="2">
    <location>
        <begin position="262"/>
        <end position="286"/>
    </location>
</feature>
<feature type="compositionally biased region" description="Basic and acidic residues" evidence="1">
    <location>
        <begin position="580"/>
        <end position="612"/>
    </location>
</feature>
<feature type="region of interest" description="Disordered" evidence="1">
    <location>
        <begin position="887"/>
        <end position="956"/>
    </location>
</feature>
<evidence type="ECO:0000256" key="2">
    <source>
        <dbReference type="SAM" id="Phobius"/>
    </source>
</evidence>
<feature type="transmembrane region" description="Helical" evidence="2">
    <location>
        <begin position="211"/>
        <end position="232"/>
    </location>
</feature>
<evidence type="ECO:0000313" key="3">
    <source>
        <dbReference type="EMBL" id="EGB05035.1"/>
    </source>
</evidence>
<organism evidence="4">
    <name type="scientific">Aureococcus anophagefferens</name>
    <name type="common">Harmful bloom alga</name>
    <dbReference type="NCBI Taxonomy" id="44056"/>
    <lineage>
        <taxon>Eukaryota</taxon>
        <taxon>Sar</taxon>
        <taxon>Stramenopiles</taxon>
        <taxon>Ochrophyta</taxon>
        <taxon>Pelagophyceae</taxon>
        <taxon>Pelagomonadales</taxon>
        <taxon>Pelagomonadaceae</taxon>
        <taxon>Aureococcus</taxon>
    </lineage>
</organism>
<dbReference type="InParanoid" id="F0YIB9"/>
<feature type="compositionally biased region" description="Low complexity" evidence="1">
    <location>
        <begin position="535"/>
        <end position="563"/>
    </location>
</feature>
<feature type="transmembrane region" description="Helical" evidence="2">
    <location>
        <begin position="432"/>
        <end position="453"/>
    </location>
</feature>
<feature type="compositionally biased region" description="Low complexity" evidence="1">
    <location>
        <begin position="124"/>
        <end position="139"/>
    </location>
</feature>
<accession>F0YIB9</accession>
<dbReference type="EMBL" id="GL833144">
    <property type="protein sequence ID" value="EGB05035.1"/>
    <property type="molecule type" value="Genomic_DNA"/>
</dbReference>
<reference evidence="3 4" key="1">
    <citation type="journal article" date="2011" name="Proc. Natl. Acad. Sci. U.S.A.">
        <title>Niche of harmful alga Aureococcus anophagefferens revealed through ecogenomics.</title>
        <authorList>
            <person name="Gobler C.J."/>
            <person name="Berry D.L."/>
            <person name="Dyhrman S.T."/>
            <person name="Wilhelm S.W."/>
            <person name="Salamov A."/>
            <person name="Lobanov A.V."/>
            <person name="Zhang Y."/>
            <person name="Collier J.L."/>
            <person name="Wurch L.L."/>
            <person name="Kustka A.B."/>
            <person name="Dill B.D."/>
            <person name="Shah M."/>
            <person name="VerBerkmoes N.C."/>
            <person name="Kuo A."/>
            <person name="Terry A."/>
            <person name="Pangilinan J."/>
            <person name="Lindquist E.A."/>
            <person name="Lucas S."/>
            <person name="Paulsen I.T."/>
            <person name="Hattenrath-Lehmann T.K."/>
            <person name="Talmage S.C."/>
            <person name="Walker E.A."/>
            <person name="Koch F."/>
            <person name="Burson A.M."/>
            <person name="Marcoval M.A."/>
            <person name="Tang Y.Z."/>
            <person name="Lecleir G.R."/>
            <person name="Coyne K.J."/>
            <person name="Berg G.M."/>
            <person name="Bertrand E.M."/>
            <person name="Saito M.A."/>
            <person name="Gladyshev V.N."/>
            <person name="Grigoriev I.V."/>
        </authorList>
    </citation>
    <scope>NUCLEOTIDE SEQUENCE [LARGE SCALE GENOMIC DNA]</scope>
    <source>
        <strain evidence="4">CCMP 1984</strain>
    </source>
</reference>
<feature type="transmembrane region" description="Helical" evidence="2">
    <location>
        <begin position="379"/>
        <end position="398"/>
    </location>
</feature>
<keyword evidence="2" id="KW-0812">Transmembrane</keyword>
<keyword evidence="2" id="KW-0472">Membrane</keyword>
<sequence length="1348" mass="146609">MFKNEETVLQQLPICKSHAIGIAIAAPNPRARAARVLAPMPSGGHRSERRRSHRKSKKTPPAAQAPPPPPPAVVHYTCFQCDPFHSSAPAPEETAVAAVVAEQYVFDEEKVDGKDEAGDEEADAGAAAAADGESAGDAEPPAPPAAVEEVDVAEPDDKAAHDVDLFLVDEDGERRKEMVTDFVERASTMYYARIQSELLAGPDDKPLPWDMVLMVATVSLTMIASMLCMTTVRSVVDEYMEWEDDAVFGFGNRPYYTVWTHIWHLTAGIPIPTAVSLMMVVVMATLSTVERLKDDHVICCLIARELLNKRRYATRVFLVRLDPRFLLEFEATLADCSWRGLVPHRKSVERRFEVPRELFEGVVDDILKLKNAASVSRRASRVLVAAIGSCVATTAWLMQERVADGRAFHTGHTSLIIHGFDAFVDYDVASHALVGGDLAMTFACSLAVILATAPVLKAGTHHKALFLRVLLLHYAVCFGTYTILVHVLFDRTVLRQSFAAPAWQRRANVPYITTSAQDGGAYDDLSGYDSSSQLNVGSSPGSSTVSSRNPSRPPSASRPAGRPESGRGRPRTFSGLDAAGEPRLRRSFSEGDDVRDKTPLRGARDWAGHDPARGTASSDDVGMVLGSDDGAEPSPDRAESSRSLATVIRGARAERPERPERAPRVSRTAELQEEAIEAAAAAFASTRDFAEGSRGTAPEETYHDDYATIHRARRRSSLHATRQRRVSDAMMREDILREMRLRGQNIVNDLTDQTKRRDARVRAAVALQTASRVVAARRETAPLFRALKRVKAATRLQAAARRRDAASEAARRREYEAYVATLALRFRETRALEKVQSWARREAALRATRRSLLVYGDLIGKLIRELAASEARDWASERRSTYILDTAATRSRASASRGGRLPSRDETRTRAPRSPERTPGRRLSVSAGDDGGSLSSASAKTPASPPARKRPLGSSLAKSQAFRPFASHFLKLKAFAGQGAASAPLAPTAEPETVDLRDKDLETWVSALSWDGEVAPELLEAEREGRNAFRGPRSAPLPGAPRLEAPSLWDATCARATTAPYGKSLAERSLGTTVSGYLSDAGNRRLVEAHDRPLCTVTWLPPAAPEPVATRSARNSFSGLESIQESTLFGGPSLATRLTVETAKAPKRTGAKRPATSYSRALEKFVPPAVAAPAPPALHVRRFRPTEVFTYGDGGAPRRSEVQNYRPNVFRGKATAPLDVAKAKVRAARPSKHRSVSHHAKRIHDVMHRFRTANHVDSRRAPLPELGNLAGFGGDGAAAAPRAAAAARPPPRRPRGTSAGDDDGPRYLRPPTFRDEKRLHARITAHENVAGSTGSLAMSEITNGVRGG</sequence>
<feature type="compositionally biased region" description="Basic residues" evidence="1">
    <location>
        <begin position="47"/>
        <end position="58"/>
    </location>
</feature>